<dbReference type="Pfam" id="PF14528">
    <property type="entry name" value="LAGLIDADG_3"/>
    <property type="match status" value="1"/>
</dbReference>
<dbReference type="RefSeq" id="WP_269925057.1">
    <property type="nucleotide sequence ID" value="NZ_JAMKBJ010000001.1"/>
</dbReference>
<dbReference type="EMBL" id="JAMKBJ010000001">
    <property type="protein sequence ID" value="MCZ8535958.1"/>
    <property type="molecule type" value="Genomic_DNA"/>
</dbReference>
<dbReference type="Gene3D" id="3.10.28.10">
    <property type="entry name" value="Homing endonucleases"/>
    <property type="match status" value="1"/>
</dbReference>
<evidence type="ECO:0000313" key="3">
    <source>
        <dbReference type="Proteomes" id="UP001152173"/>
    </source>
</evidence>
<evidence type="ECO:0000259" key="1">
    <source>
        <dbReference type="PROSITE" id="PS50819"/>
    </source>
</evidence>
<dbReference type="GO" id="GO:0004519">
    <property type="term" value="F:endonuclease activity"/>
    <property type="evidence" value="ECO:0007669"/>
    <property type="project" value="UniProtKB-KW"/>
</dbReference>
<dbReference type="InterPro" id="IPR027434">
    <property type="entry name" value="Homing_endonucl"/>
</dbReference>
<dbReference type="InterPro" id="IPR004860">
    <property type="entry name" value="LAGLIDADG_dom"/>
</dbReference>
<sequence length="383" mass="44260">MPRHPGITDETIIKLYKSDMSFKEMNTIVGLSDRAIRNVLYKHGIPMNREQYSGQPRKHQVNEHFFKEWTHEMAWILGLLVTDGHIHNSLHSIFFTQNDERILRLIANYMETDYVLTPFGKTKTAATLIINSKVMKQDLESLGISAKKSLNVPFPKVPEGFLSSFVRGVIDGDGWVGHEGYQVNVTTGSLAFAEGILDVFQSWSLNSDIRSITSQKNHTIYRIWVRGKTSVQKLSDIIYKEADSENFLIYKRVYMTQHTDNPYLVDDTRMLPMWKILDGKITHTKHTNRISFRTNISQSMLETLKQLGARHNTHVNHLIENGLKNVLIQDQINLDKTNKPVDRVQYKTTYDQQLLNDVKEFAKNQNVFINDVIEYSVQFIAID</sequence>
<evidence type="ECO:0000313" key="2">
    <source>
        <dbReference type="EMBL" id="MCZ8535958.1"/>
    </source>
</evidence>
<keyword evidence="2" id="KW-0255">Endonuclease</keyword>
<gene>
    <name evidence="2" type="ORF">M9R32_01980</name>
</gene>
<keyword evidence="3" id="KW-1185">Reference proteome</keyword>
<name>A0A9X3LDC7_9BACL</name>
<accession>A0A9X3LDC7</accession>
<dbReference type="AlphaFoldDB" id="A0A9X3LDC7"/>
<keyword evidence="2" id="KW-0540">Nuclease</keyword>
<organism evidence="2 3">
    <name type="scientific">Paenisporosarcina quisquiliarum</name>
    <dbReference type="NCBI Taxonomy" id="365346"/>
    <lineage>
        <taxon>Bacteria</taxon>
        <taxon>Bacillati</taxon>
        <taxon>Bacillota</taxon>
        <taxon>Bacilli</taxon>
        <taxon>Bacillales</taxon>
        <taxon>Caryophanaceae</taxon>
        <taxon>Paenisporosarcina</taxon>
    </lineage>
</organism>
<dbReference type="InterPro" id="IPR004042">
    <property type="entry name" value="Intein_endonuc_central"/>
</dbReference>
<comment type="caution">
    <text evidence="2">The sequence shown here is derived from an EMBL/GenBank/DDBJ whole genome shotgun (WGS) entry which is preliminary data.</text>
</comment>
<dbReference type="SUPFAM" id="SSF55608">
    <property type="entry name" value="Homing endonucleases"/>
    <property type="match status" value="2"/>
</dbReference>
<proteinExistence type="predicted"/>
<keyword evidence="2" id="KW-0378">Hydrolase</keyword>
<dbReference type="PROSITE" id="PS50819">
    <property type="entry name" value="INTEIN_ENDONUCLEASE"/>
    <property type="match status" value="1"/>
</dbReference>
<feature type="domain" description="DOD-type homing endonuclease" evidence="1">
    <location>
        <begin position="76"/>
        <end position="205"/>
    </location>
</feature>
<reference evidence="2" key="1">
    <citation type="submission" date="2022-05" db="EMBL/GenBank/DDBJ databases">
        <authorList>
            <person name="Colautti A."/>
            <person name="Iacumin L."/>
        </authorList>
    </citation>
    <scope>NUCLEOTIDE SEQUENCE</scope>
    <source>
        <strain evidence="2">SK 55</strain>
    </source>
</reference>
<protein>
    <submittedName>
        <fullName evidence="2">LAGLIDADG family homing endonuclease</fullName>
    </submittedName>
</protein>
<dbReference type="Proteomes" id="UP001152173">
    <property type="component" value="Unassembled WGS sequence"/>
</dbReference>